<sequence>MASLLDGILRAVGRAAADALASSLKQRASRADSTTRPPAPTAPPAPRRQGATTPAPTGRGAGISAYDVASAGLPSFDYAPNPDGDADPGEVVWTWVPYEEDATQGKDRPVLVLARSRDRLIVTQMTSKDHDRDAAQQARHGRYWFDVGSGAWDPRGRPSEVRLDRLLAVDPSAIRREGATMSRGTFDAVVAALREHWA</sequence>
<dbReference type="GO" id="GO:0003677">
    <property type="term" value="F:DNA binding"/>
    <property type="evidence" value="ECO:0007669"/>
    <property type="project" value="InterPro"/>
</dbReference>
<proteinExistence type="inferred from homology"/>
<evidence type="ECO:0000313" key="4">
    <source>
        <dbReference type="EMBL" id="XCP83242.1"/>
    </source>
</evidence>
<dbReference type="AlphaFoldDB" id="A0AAU8N5C8"/>
<name>A0AAU8N5C8_9ACTO</name>
<keyword evidence="4" id="KW-0378">Hydrolase</keyword>
<dbReference type="EC" id="3.1.-.-" evidence="4"/>
<gene>
    <name evidence="4" type="ORF">ABXS69_05155</name>
</gene>
<comment type="similarity">
    <text evidence="1">Belongs to the PemK/MazF family.</text>
</comment>
<keyword evidence="2" id="KW-1277">Toxin-antitoxin system</keyword>
<accession>A0AAU8N5C8</accession>
<dbReference type="InterPro" id="IPR003477">
    <property type="entry name" value="PemK-like"/>
</dbReference>
<dbReference type="InterPro" id="IPR011067">
    <property type="entry name" value="Plasmid_toxin/cell-grow_inhib"/>
</dbReference>
<dbReference type="Pfam" id="PF02452">
    <property type="entry name" value="PemK_toxin"/>
    <property type="match status" value="1"/>
</dbReference>
<feature type="region of interest" description="Disordered" evidence="3">
    <location>
        <begin position="21"/>
        <end position="63"/>
    </location>
</feature>
<dbReference type="GO" id="GO:0016787">
    <property type="term" value="F:hydrolase activity"/>
    <property type="evidence" value="ECO:0007669"/>
    <property type="project" value="UniProtKB-KW"/>
</dbReference>
<evidence type="ECO:0000256" key="1">
    <source>
        <dbReference type="ARBA" id="ARBA00007521"/>
    </source>
</evidence>
<evidence type="ECO:0000256" key="2">
    <source>
        <dbReference type="ARBA" id="ARBA00022649"/>
    </source>
</evidence>
<dbReference type="SUPFAM" id="SSF50118">
    <property type="entry name" value="Cell growth inhibitor/plasmid maintenance toxic component"/>
    <property type="match status" value="1"/>
</dbReference>
<evidence type="ECO:0000256" key="3">
    <source>
        <dbReference type="SAM" id="MobiDB-lite"/>
    </source>
</evidence>
<dbReference type="Gene3D" id="2.30.30.110">
    <property type="match status" value="1"/>
</dbReference>
<organism evidence="4">
    <name type="scientific">Actinomyces timonensis</name>
    <dbReference type="NCBI Taxonomy" id="1288391"/>
    <lineage>
        <taxon>Bacteria</taxon>
        <taxon>Bacillati</taxon>
        <taxon>Actinomycetota</taxon>
        <taxon>Actinomycetes</taxon>
        <taxon>Actinomycetales</taxon>
        <taxon>Actinomycetaceae</taxon>
        <taxon>Actinomyces</taxon>
    </lineage>
</organism>
<reference evidence="4" key="1">
    <citation type="submission" date="2024-05" db="EMBL/GenBank/DDBJ databases">
        <title>Draft genome assemblies of 36 bacteria isolated from hibernating arctic ground squirrels.</title>
        <authorList>
            <person name="McKee H."/>
            <person name="Mullen L."/>
            <person name="Drown D.M."/>
            <person name="Duddleston K.N."/>
        </authorList>
    </citation>
    <scope>NUCLEOTIDE SEQUENCE</scope>
    <source>
        <strain evidence="4">AR004</strain>
    </source>
</reference>
<feature type="compositionally biased region" description="Pro residues" evidence="3">
    <location>
        <begin position="37"/>
        <end position="46"/>
    </location>
</feature>
<dbReference type="EMBL" id="CP159989">
    <property type="protein sequence ID" value="XCP83242.1"/>
    <property type="molecule type" value="Genomic_DNA"/>
</dbReference>
<feature type="compositionally biased region" description="Low complexity" evidence="3">
    <location>
        <begin position="47"/>
        <end position="57"/>
    </location>
</feature>
<dbReference type="RefSeq" id="WP_366181450.1">
    <property type="nucleotide sequence ID" value="NZ_CP159989.1"/>
</dbReference>
<protein>
    <submittedName>
        <fullName evidence="4">Type II toxin-antitoxin system PemK/MazF family toxin</fullName>
        <ecNumber evidence="4">3.1.-.-</ecNumber>
    </submittedName>
</protein>